<dbReference type="InterPro" id="IPR053135">
    <property type="entry name" value="AKR2_Oxidoreductase"/>
</dbReference>
<dbReference type="PANTHER" id="PTHR43312:SF1">
    <property type="entry name" value="NADP-DEPENDENT OXIDOREDUCTASE DOMAIN-CONTAINING PROTEIN"/>
    <property type="match status" value="1"/>
</dbReference>
<dbReference type="EMBL" id="CZRL01000104">
    <property type="protein sequence ID" value="CUS54604.1"/>
    <property type="molecule type" value="Genomic_DNA"/>
</dbReference>
<dbReference type="Pfam" id="PF00248">
    <property type="entry name" value="Aldo_ket_red"/>
    <property type="match status" value="1"/>
</dbReference>
<dbReference type="AlphaFoldDB" id="A0A160TUX0"/>
<protein>
    <submittedName>
        <fullName evidence="2">Aldo-keto reductase</fullName>
    </submittedName>
</protein>
<proteinExistence type="predicted"/>
<evidence type="ECO:0000313" key="2">
    <source>
        <dbReference type="EMBL" id="CUS54604.1"/>
    </source>
</evidence>
<sequence>MKQCSLGRTGLQISELVFGGGFVGGILLHASDETRRDAIQLAIQAGINWIDTAASYGNGQSEEVVGGLLSDLPDNERPQVSTKFRVDPKGDDYTGQIRRSLDQSLRRLQMTSVPLVQLHNQLGSGDQQLPLNEVMRSGGVLDALDRIRAEGLTDFIGFTALGDASACCAVVESGRIDTAQVYYNLINPSAGFDIEGHWYSDNYTGLLKACQQFNVGVLGIRVYAAGILASRVQHGREIPVTRNSDYDSELKRADMAREALAEMDGSDAQKALRFVLDQDAIHGAVIGLAELSHLHEAVQATQMDSLSRSVTEVLKDLWSRDYR</sequence>
<gene>
    <name evidence="2" type="ORF">MGWOODY_XGa872</name>
</gene>
<feature type="domain" description="NADP-dependent oxidoreductase" evidence="1">
    <location>
        <begin position="16"/>
        <end position="313"/>
    </location>
</feature>
<name>A0A160TUX0_9ZZZZ</name>
<dbReference type="PANTHER" id="PTHR43312">
    <property type="entry name" value="D-THREO-ALDOSE 1-DEHYDROGENASE"/>
    <property type="match status" value="1"/>
</dbReference>
<dbReference type="InterPro" id="IPR036812">
    <property type="entry name" value="NAD(P)_OxRdtase_dom_sf"/>
</dbReference>
<reference evidence="2" key="1">
    <citation type="submission" date="2015-10" db="EMBL/GenBank/DDBJ databases">
        <authorList>
            <person name="Gilbert D.G."/>
        </authorList>
    </citation>
    <scope>NUCLEOTIDE SEQUENCE</scope>
</reference>
<evidence type="ECO:0000259" key="1">
    <source>
        <dbReference type="Pfam" id="PF00248"/>
    </source>
</evidence>
<dbReference type="SUPFAM" id="SSF51430">
    <property type="entry name" value="NAD(P)-linked oxidoreductase"/>
    <property type="match status" value="1"/>
</dbReference>
<organism evidence="2">
    <name type="scientific">hydrothermal vent metagenome</name>
    <dbReference type="NCBI Taxonomy" id="652676"/>
    <lineage>
        <taxon>unclassified sequences</taxon>
        <taxon>metagenomes</taxon>
        <taxon>ecological metagenomes</taxon>
    </lineage>
</organism>
<dbReference type="Gene3D" id="3.20.20.100">
    <property type="entry name" value="NADP-dependent oxidoreductase domain"/>
    <property type="match status" value="1"/>
</dbReference>
<accession>A0A160TUX0</accession>
<dbReference type="InterPro" id="IPR023210">
    <property type="entry name" value="NADP_OxRdtase_dom"/>
</dbReference>